<dbReference type="RefSeq" id="XP_001013183.2">
    <property type="nucleotide sequence ID" value="XM_001013183.3"/>
</dbReference>
<dbReference type="PANTHER" id="PTHR10579">
    <property type="entry name" value="CALCIUM-ACTIVATED CHLORIDE CHANNEL REGULATOR"/>
    <property type="match status" value="1"/>
</dbReference>
<evidence type="ECO:0000256" key="2">
    <source>
        <dbReference type="SAM" id="MobiDB-lite"/>
    </source>
</evidence>
<evidence type="ECO:0000259" key="3">
    <source>
        <dbReference type="PROSITE" id="PS50234"/>
    </source>
</evidence>
<dbReference type="PANTHER" id="PTHR10579:SF43">
    <property type="entry name" value="ZINC FINGER (C3HC4-TYPE RING FINGER) FAMILY PROTEIN"/>
    <property type="match status" value="1"/>
</dbReference>
<feature type="compositionally biased region" description="Polar residues" evidence="2">
    <location>
        <begin position="1422"/>
        <end position="1443"/>
    </location>
</feature>
<feature type="compositionally biased region" description="Basic and acidic residues" evidence="2">
    <location>
        <begin position="650"/>
        <end position="669"/>
    </location>
</feature>
<dbReference type="Proteomes" id="UP000009168">
    <property type="component" value="Unassembled WGS sequence"/>
</dbReference>
<dbReference type="EMBL" id="GG662740">
    <property type="protein sequence ID" value="EAR92938.2"/>
    <property type="molecule type" value="Genomic_DNA"/>
</dbReference>
<feature type="compositionally biased region" description="Polar residues" evidence="2">
    <location>
        <begin position="1394"/>
        <end position="1413"/>
    </location>
</feature>
<evidence type="ECO:0000313" key="5">
    <source>
        <dbReference type="Proteomes" id="UP000009168"/>
    </source>
</evidence>
<dbReference type="InterPro" id="IPR051266">
    <property type="entry name" value="CLCR"/>
</dbReference>
<dbReference type="InterPro" id="IPR036465">
    <property type="entry name" value="vWFA_dom_sf"/>
</dbReference>
<name>I7M7G1_TETTS</name>
<evidence type="ECO:0000313" key="4">
    <source>
        <dbReference type="EMBL" id="EAR92938.2"/>
    </source>
</evidence>
<feature type="compositionally biased region" description="Low complexity" evidence="2">
    <location>
        <begin position="622"/>
        <end position="632"/>
    </location>
</feature>
<feature type="region of interest" description="Disordered" evidence="2">
    <location>
        <begin position="648"/>
        <end position="684"/>
    </location>
</feature>
<keyword evidence="1" id="KW-0175">Coiled coil</keyword>
<protein>
    <submittedName>
        <fullName evidence="4">von willebrand factor type A domain protein</fullName>
    </submittedName>
</protein>
<keyword evidence="5" id="KW-1185">Reference proteome</keyword>
<dbReference type="Pfam" id="PF00092">
    <property type="entry name" value="VWA"/>
    <property type="match status" value="1"/>
</dbReference>
<feature type="domain" description="VWFA" evidence="3">
    <location>
        <begin position="752"/>
        <end position="930"/>
    </location>
</feature>
<dbReference type="SMART" id="SM00327">
    <property type="entry name" value="VWA"/>
    <property type="match status" value="1"/>
</dbReference>
<proteinExistence type="predicted"/>
<feature type="region of interest" description="Disordered" evidence="2">
    <location>
        <begin position="610"/>
        <end position="634"/>
    </location>
</feature>
<feature type="region of interest" description="Disordered" evidence="2">
    <location>
        <begin position="46"/>
        <end position="66"/>
    </location>
</feature>
<organism evidence="4 5">
    <name type="scientific">Tetrahymena thermophila (strain SB210)</name>
    <dbReference type="NCBI Taxonomy" id="312017"/>
    <lineage>
        <taxon>Eukaryota</taxon>
        <taxon>Sar</taxon>
        <taxon>Alveolata</taxon>
        <taxon>Ciliophora</taxon>
        <taxon>Intramacronucleata</taxon>
        <taxon>Oligohymenophorea</taxon>
        <taxon>Hymenostomatida</taxon>
        <taxon>Tetrahymenina</taxon>
        <taxon>Tetrahymenidae</taxon>
        <taxon>Tetrahymena</taxon>
    </lineage>
</organism>
<dbReference type="InParanoid" id="I7M7G1"/>
<accession>I7M7G1</accession>
<gene>
    <name evidence="4" type="ORF">TTHERM_00295510</name>
</gene>
<dbReference type="SUPFAM" id="SSF53300">
    <property type="entry name" value="vWA-like"/>
    <property type="match status" value="1"/>
</dbReference>
<feature type="region of interest" description="Disordered" evidence="2">
    <location>
        <begin position="1073"/>
        <end position="1095"/>
    </location>
</feature>
<dbReference type="InterPro" id="IPR002035">
    <property type="entry name" value="VWF_A"/>
</dbReference>
<dbReference type="eggNOG" id="ENOG502S31S">
    <property type="taxonomic scope" value="Eukaryota"/>
</dbReference>
<feature type="compositionally biased region" description="Low complexity" evidence="2">
    <location>
        <begin position="1085"/>
        <end position="1094"/>
    </location>
</feature>
<feature type="compositionally biased region" description="Polar residues" evidence="2">
    <location>
        <begin position="54"/>
        <end position="66"/>
    </location>
</feature>
<dbReference type="Gene3D" id="3.40.50.410">
    <property type="entry name" value="von Willebrand factor, type A domain"/>
    <property type="match status" value="1"/>
</dbReference>
<sequence length="1443" mass="163880">MSQDIILKQKSETHPDISGEKLFTEQQHLVQQDENAKSNNIKDLQGHEQKNEAAISSNKIKDNLPSNNTDMLDKIFGVKNLKNSLIQGSVEQQSSNNSSIIGEEGSYENILQDCLHQLNEIDVIKNDEKNQHRINDSNEMQDKETNTNLNLTAEENANPKVIDATENAINMLLKRAYDNVNLSESSILQEQSEQQGIKDEKNQKQILFDQFQNKSNDAQKVQIKRVQSQENLENKQNSQSPSIKLIINDAQDSTPQSLYLETKESIVQDKDNNFLQGNTPESQDANCSNFLSVSQHNGDNSAPNVSLFAQMTKQQNKKDMKNWAFNKSFVGRGSGNLTTTAIGANGNNLSSMSSFVLQKKVSMQHQQGGLGDSKDFDQLNDSTNNSRSIIEQLSESVPASSQPKKTLSLIGSNKKNIKITNTTSKELKKYNFQDDDIIKVDIQAYQKLAQSFNISQNITISTKTMLSYQLQTITQKNLVNHKTVNPDSPTKIQSEEKKVFQLNSANNSSEDQQKGVIAEQNQEQTEVINKIEQTITKKIVIPVLLSVKTEEQMISYQYFDQLDTHPSQKDIHSLHQIDQKSEHQIMENIERQRSLSIEKLHEVANHDEINENKQDLTHNHDSSGYQSDQDQSNNRDITKILDGLLTVEKQQTDENTHDKQPKIEEKDQSEGQQEEFEQNETHSLRKISQKKVLIKSIQRKVKTNKEKVQKALNEEDKENQTKSQQHRISSNVKNISGQFSLGQLQPMRFPIDLICVIDTSGSMNGQPLDLLKETLLFLVDLLQTGDRICLIQFSTNAQRLTPLLSIESKDNIKSIKNEINRLVAKGGTNICQGMQLAFDVLKQRRYKNPITSVFLLSDGLNDGAENKIRDLLKQLNFYQNYNEENFTIQTFGFGKDHDPNLMDKISQLMDGNFYYIGDIHRIDECFIDALGGLFSVISQNVSINVQVPQEMREQIRIVKTYGDIWHTKEPYYEYSININQLLSGVSKDYILEMELDSKLIEDLQCIHEIHSEEEIQSSENIGSNKNFDLNLISCQATSEQLKNSKQSMNILEAQLIASNMSLGLNNFSASQPSLPKDQLSAKQCQSQSESESFSPDLMQREKNQFVQIRQEKADNQCNISSGAEFIFEKYGSCTNNLAQQAGLNSQSELSQQSMNTLTNGAEEAFASSSHVQLDKKEQRSIPEMNSDQIIKKDVLNLQNHRQIQENLVKLHYLRVKGAEGLEKCQALALQKKFDEGNEYVSKLLQELNEQPEETKKHLQKLILDLTEAQDTLSKKVGEQIGWHRMISCKRMHMEQRSAGTDLTYQNSVQKIMVQRRKSFKDQNSIQSLTETITKLQSSGAAFSSSQKEKKDKDESNNLNSTSSDSSDSDSDQSGDEQKPKQMSDNGILRKKKSFTVNPSHSYQSKDQQDSDNNNCEEDIKNNKQQIENSKTIQENSNLKIQQD</sequence>
<feature type="compositionally biased region" description="Basic and acidic residues" evidence="2">
    <location>
        <begin position="1346"/>
        <end position="1355"/>
    </location>
</feature>
<dbReference type="STRING" id="312017.I7M7G1"/>
<feature type="coiled-coil region" evidence="1">
    <location>
        <begin position="694"/>
        <end position="725"/>
    </location>
</feature>
<feature type="compositionally biased region" description="Basic and acidic residues" evidence="2">
    <location>
        <begin position="610"/>
        <end position="621"/>
    </location>
</feature>
<feature type="region of interest" description="Disordered" evidence="2">
    <location>
        <begin position="364"/>
        <end position="383"/>
    </location>
</feature>
<dbReference type="GeneID" id="7829437"/>
<feature type="region of interest" description="Disordered" evidence="2">
    <location>
        <begin position="1335"/>
        <end position="1443"/>
    </location>
</feature>
<dbReference type="OrthoDB" id="309945at2759"/>
<dbReference type="PROSITE" id="PS50234">
    <property type="entry name" value="VWFA"/>
    <property type="match status" value="1"/>
</dbReference>
<feature type="compositionally biased region" description="Low complexity" evidence="2">
    <location>
        <begin position="1356"/>
        <end position="1365"/>
    </location>
</feature>
<dbReference type="KEGG" id="tet:TTHERM_00295510"/>
<reference evidence="5" key="1">
    <citation type="journal article" date="2006" name="PLoS Biol.">
        <title>Macronuclear genome sequence of the ciliate Tetrahymena thermophila, a model eukaryote.</title>
        <authorList>
            <person name="Eisen J.A."/>
            <person name="Coyne R.S."/>
            <person name="Wu M."/>
            <person name="Wu D."/>
            <person name="Thiagarajan M."/>
            <person name="Wortman J.R."/>
            <person name="Badger J.H."/>
            <person name="Ren Q."/>
            <person name="Amedeo P."/>
            <person name="Jones K.M."/>
            <person name="Tallon L.J."/>
            <person name="Delcher A.L."/>
            <person name="Salzberg S.L."/>
            <person name="Silva J.C."/>
            <person name="Haas B.J."/>
            <person name="Majoros W.H."/>
            <person name="Farzad M."/>
            <person name="Carlton J.M."/>
            <person name="Smith R.K. Jr."/>
            <person name="Garg J."/>
            <person name="Pearlman R.E."/>
            <person name="Karrer K.M."/>
            <person name="Sun L."/>
            <person name="Manning G."/>
            <person name="Elde N.C."/>
            <person name="Turkewitz A.P."/>
            <person name="Asai D.J."/>
            <person name="Wilkes D.E."/>
            <person name="Wang Y."/>
            <person name="Cai H."/>
            <person name="Collins K."/>
            <person name="Stewart B.A."/>
            <person name="Lee S.R."/>
            <person name="Wilamowska K."/>
            <person name="Weinberg Z."/>
            <person name="Ruzzo W.L."/>
            <person name="Wloga D."/>
            <person name="Gaertig J."/>
            <person name="Frankel J."/>
            <person name="Tsao C.-C."/>
            <person name="Gorovsky M.A."/>
            <person name="Keeling P.J."/>
            <person name="Waller R.F."/>
            <person name="Patron N.J."/>
            <person name="Cherry J.M."/>
            <person name="Stover N.A."/>
            <person name="Krieger C.J."/>
            <person name="del Toro C."/>
            <person name="Ryder H.F."/>
            <person name="Williamson S.C."/>
            <person name="Barbeau R.A."/>
            <person name="Hamilton E.P."/>
            <person name="Orias E."/>
        </authorList>
    </citation>
    <scope>NUCLEOTIDE SEQUENCE [LARGE SCALE GENOMIC DNA]</scope>
    <source>
        <strain evidence="5">SB210</strain>
    </source>
</reference>
<evidence type="ECO:0000256" key="1">
    <source>
        <dbReference type="SAM" id="Coils"/>
    </source>
</evidence>